<sequence length="189" mass="21819">MNTAKFFSSHILLENESVVLRPLTMQDMDALETIAYHKELGEFGARVKNKIDLVEYMNFCMKSKKEKELYPLLILTKEDQTPIGVTMFGTISFPHQRLEIGWTWIGAQFQGTGINGMCKGLLLDYCFDVLELRRVEFRIDIKNLKSQKAVEKLGAVREGLLRNYAIQSYGTSAGTYMYSILSEEWRKRK</sequence>
<keyword evidence="3" id="KW-1185">Reference proteome</keyword>
<proteinExistence type="predicted"/>
<feature type="domain" description="N-acetyltransferase" evidence="1">
    <location>
        <begin position="18"/>
        <end position="182"/>
    </location>
</feature>
<dbReference type="RefSeq" id="WP_074538206.1">
    <property type="nucleotide sequence ID" value="NZ_FNBD01000004.1"/>
</dbReference>
<dbReference type="PANTHER" id="PTHR43610:SF1">
    <property type="entry name" value="N-ACETYLTRANSFERASE DOMAIN-CONTAINING PROTEIN"/>
    <property type="match status" value="1"/>
</dbReference>
<gene>
    <name evidence="2" type="ORF">SAMN04487992_104244</name>
</gene>
<keyword evidence="2" id="KW-0808">Transferase</keyword>
<dbReference type="PANTHER" id="PTHR43610">
    <property type="entry name" value="BLL6696 PROTEIN"/>
    <property type="match status" value="1"/>
</dbReference>
<dbReference type="SUPFAM" id="SSF55729">
    <property type="entry name" value="Acyl-CoA N-acyltransferases (Nat)"/>
    <property type="match status" value="1"/>
</dbReference>
<evidence type="ECO:0000313" key="3">
    <source>
        <dbReference type="Proteomes" id="UP000182114"/>
    </source>
</evidence>
<dbReference type="eggNOG" id="COG1670">
    <property type="taxonomic scope" value="Bacteria"/>
</dbReference>
<dbReference type="Proteomes" id="UP000182114">
    <property type="component" value="Unassembled WGS sequence"/>
</dbReference>
<dbReference type="InterPro" id="IPR016181">
    <property type="entry name" value="Acyl_CoA_acyltransferase"/>
</dbReference>
<dbReference type="EMBL" id="FNBD01000004">
    <property type="protein sequence ID" value="SDE85113.1"/>
    <property type="molecule type" value="Genomic_DNA"/>
</dbReference>
<evidence type="ECO:0000259" key="1">
    <source>
        <dbReference type="PROSITE" id="PS51186"/>
    </source>
</evidence>
<organism evidence="2 3">
    <name type="scientific">Cellulophaga baltica</name>
    <dbReference type="NCBI Taxonomy" id="76594"/>
    <lineage>
        <taxon>Bacteria</taxon>
        <taxon>Pseudomonadati</taxon>
        <taxon>Bacteroidota</taxon>
        <taxon>Flavobacteriia</taxon>
        <taxon>Flavobacteriales</taxon>
        <taxon>Flavobacteriaceae</taxon>
        <taxon>Cellulophaga</taxon>
    </lineage>
</organism>
<dbReference type="Gene3D" id="3.40.630.30">
    <property type="match status" value="1"/>
</dbReference>
<protein>
    <submittedName>
        <fullName evidence="2">Protein N-acetyltransferase, RimJ/RimL family</fullName>
    </submittedName>
</protein>
<name>A0A1G7GAI9_9FLAO</name>
<dbReference type="InterPro" id="IPR000182">
    <property type="entry name" value="GNAT_dom"/>
</dbReference>
<dbReference type="GO" id="GO:0016747">
    <property type="term" value="F:acyltransferase activity, transferring groups other than amino-acyl groups"/>
    <property type="evidence" value="ECO:0007669"/>
    <property type="project" value="InterPro"/>
</dbReference>
<dbReference type="AlphaFoldDB" id="A0A1G7GAI9"/>
<evidence type="ECO:0000313" key="2">
    <source>
        <dbReference type="EMBL" id="SDE85113.1"/>
    </source>
</evidence>
<dbReference type="Pfam" id="PF13302">
    <property type="entry name" value="Acetyltransf_3"/>
    <property type="match status" value="1"/>
</dbReference>
<accession>A0A1G7GAI9</accession>
<reference evidence="3" key="1">
    <citation type="submission" date="2016-10" db="EMBL/GenBank/DDBJ databases">
        <authorList>
            <person name="Varghese N."/>
            <person name="Submissions S."/>
        </authorList>
    </citation>
    <scope>NUCLEOTIDE SEQUENCE [LARGE SCALE GENOMIC DNA]</scope>
    <source>
        <strain evidence="3">DSM 24729</strain>
    </source>
</reference>
<dbReference type="PROSITE" id="PS51186">
    <property type="entry name" value="GNAT"/>
    <property type="match status" value="1"/>
</dbReference>